<dbReference type="EMBL" id="CP002396">
    <property type="protein sequence ID" value="ADU14323.1"/>
    <property type="molecule type" value="Genomic_DNA"/>
</dbReference>
<dbReference type="AlphaFoldDB" id="E8RS52"/>
<dbReference type="PANTHER" id="PTHR33490">
    <property type="entry name" value="BLR5614 PROTEIN-RELATED"/>
    <property type="match status" value="1"/>
</dbReference>
<organism evidence="2 3">
    <name type="scientific">Asticcacaulis excentricus (strain ATCC 15261 / DSM 4724 / KCTC 12464 / NCIMB 9791 / VKM B-1370 / CB 48)</name>
    <dbReference type="NCBI Taxonomy" id="573065"/>
    <lineage>
        <taxon>Bacteria</taxon>
        <taxon>Pseudomonadati</taxon>
        <taxon>Pseudomonadota</taxon>
        <taxon>Alphaproteobacteria</taxon>
        <taxon>Caulobacterales</taxon>
        <taxon>Caulobacteraceae</taxon>
        <taxon>Asticcacaulis</taxon>
    </lineage>
</organism>
<feature type="domain" description="Transglutaminase-like" evidence="1">
    <location>
        <begin position="176"/>
        <end position="245"/>
    </location>
</feature>
<dbReference type="Pfam" id="PF01841">
    <property type="entry name" value="Transglut_core"/>
    <property type="match status" value="1"/>
</dbReference>
<dbReference type="Proteomes" id="UP000001492">
    <property type="component" value="Chromosome 2"/>
</dbReference>
<dbReference type="PANTHER" id="PTHR33490:SF1">
    <property type="entry name" value="SLL1233 PROTEIN"/>
    <property type="match status" value="1"/>
</dbReference>
<evidence type="ECO:0000313" key="3">
    <source>
        <dbReference type="Proteomes" id="UP000001492"/>
    </source>
</evidence>
<dbReference type="eggNOG" id="COG1305">
    <property type="taxonomic scope" value="Bacteria"/>
</dbReference>
<dbReference type="InterPro" id="IPR013589">
    <property type="entry name" value="Bac_transglu_N"/>
</dbReference>
<reference evidence="3" key="1">
    <citation type="submission" date="2010-12" db="EMBL/GenBank/DDBJ databases">
        <title>Complete sequence of chromosome 2 of Asticcacaulis excentricus CB 48.</title>
        <authorList>
            <consortium name="US DOE Joint Genome Institute"/>
            <person name="Lucas S."/>
            <person name="Copeland A."/>
            <person name="Lapidus A."/>
            <person name="Cheng J.-F."/>
            <person name="Bruce D."/>
            <person name="Goodwin L."/>
            <person name="Pitluck S."/>
            <person name="Teshima H."/>
            <person name="Davenport K."/>
            <person name="Detter J.C."/>
            <person name="Han C."/>
            <person name="Tapia R."/>
            <person name="Land M."/>
            <person name="Hauser L."/>
            <person name="Jeffries C."/>
            <person name="Kyrpides N."/>
            <person name="Ivanova N."/>
            <person name="Ovchinnikova G."/>
            <person name="Brun Y.V."/>
            <person name="Woyke T."/>
        </authorList>
    </citation>
    <scope>NUCLEOTIDE SEQUENCE [LARGE SCALE GENOMIC DNA]</scope>
    <source>
        <strain evidence="3">ATCC 15261 / DSM 4724 / KCTC 12464 / NCIMB 9791 / VKM B-1370 / CB 48</strain>
    </source>
</reference>
<keyword evidence="3" id="KW-1185">Reference proteome</keyword>
<sequence length="296" mass="32003">MMPVSAKRITISHVTDYRYSEAVHLNEHRLLLRPREGRQVKLISHSVKVTPEAELFFAEDVFGNDVAIATLSKKARSLRVEATTEVELSAVPWPVYRIDLPATRYPFEYTDFEKAALDTHISSDSVSDSLTRWARSFLNGQSVDTLTLLQAINSGIHNQVTYEARDAEGTQSAEETLALGLGSCRDFAVLFTKAAAALGFGTRLVSGYLVPEDLGLLGSGEGGTTHAWGEIYLPGAGWVAFDPTNEQMGHYGLIAVAVGHDMGALSPVTGSYGGRNPAEANLSISITMRLKGSSEA</sequence>
<evidence type="ECO:0000313" key="2">
    <source>
        <dbReference type="EMBL" id="ADU14323.1"/>
    </source>
</evidence>
<dbReference type="KEGG" id="aex:Astex_2681"/>
<accession>E8RS52</accession>
<dbReference type="SUPFAM" id="SSF54001">
    <property type="entry name" value="Cysteine proteinases"/>
    <property type="match status" value="1"/>
</dbReference>
<dbReference type="STRING" id="573065.Astex_2681"/>
<evidence type="ECO:0000259" key="1">
    <source>
        <dbReference type="SMART" id="SM00460"/>
    </source>
</evidence>
<dbReference type="InterPro" id="IPR038765">
    <property type="entry name" value="Papain-like_cys_pep_sf"/>
</dbReference>
<protein>
    <submittedName>
        <fullName evidence="2">Transglutaminase domain protein</fullName>
    </submittedName>
</protein>
<dbReference type="SMART" id="SM00460">
    <property type="entry name" value="TGc"/>
    <property type="match status" value="1"/>
</dbReference>
<proteinExistence type="predicted"/>
<gene>
    <name evidence="2" type="ordered locus">Astex_2681</name>
</gene>
<dbReference type="Gene3D" id="3.10.620.30">
    <property type="match status" value="1"/>
</dbReference>
<dbReference type="HOGENOM" id="CLU_008973_2_0_5"/>
<dbReference type="InterPro" id="IPR002931">
    <property type="entry name" value="Transglutaminase-like"/>
</dbReference>
<dbReference type="Pfam" id="PF08379">
    <property type="entry name" value="Bact_transglu_N"/>
    <property type="match status" value="1"/>
</dbReference>
<name>E8RS52_ASTEC</name>